<protein>
    <recommendedName>
        <fullName evidence="3">Guanylate cyclase domain-containing protein</fullName>
    </recommendedName>
</protein>
<dbReference type="RefSeq" id="WP_101260720.1">
    <property type="nucleotide sequence ID" value="NZ_MVDD01000004.1"/>
</dbReference>
<dbReference type="EMBL" id="MVDD01000004">
    <property type="protein sequence ID" value="PKQ63778.1"/>
    <property type="molecule type" value="Genomic_DNA"/>
</dbReference>
<comment type="caution">
    <text evidence="1">The sequence shown here is derived from an EMBL/GenBank/DDBJ whole genome shotgun (WGS) entry which is preliminary data.</text>
</comment>
<keyword evidence="2" id="KW-1185">Reference proteome</keyword>
<sequence length="287" mass="33328">MEQPNYIYTNRAVAFLDVLGFQNKLKEFEDEAIQFYSDFVADNIEDDTDEDEVGGRVYYSQKATDFIETFNKAISKLDNDKFSYYLFSDNICITAKNISNDGEKSLVELLLVISELYFEFVQKGYFLRGGIDYGLFIDKASIALGVPLATAYKMESSLAVFPRIILSKDFVKQLSNHIAIDEYEIDSILNSSLVKVSCEIQYLNVFNHIFKVEDKEYFFEKYNHYISENLLSSSISESIFLKYKWLADEFNSFIETYTSTLAFYDENFDPTEEYIESIKQLKVSYGQ</sequence>
<dbReference type="Proteomes" id="UP000233535">
    <property type="component" value="Unassembled WGS sequence"/>
</dbReference>
<proteinExistence type="predicted"/>
<evidence type="ECO:0008006" key="3">
    <source>
        <dbReference type="Google" id="ProtNLM"/>
    </source>
</evidence>
<reference evidence="1 2" key="1">
    <citation type="journal article" date="2017" name="Front. Microbiol.">
        <title>Labilibaculum manganireducens gen. nov., sp. nov. and Labilibaculum filiforme sp. nov., Novel Bacteroidetes Isolated from Subsurface Sediments of the Baltic Sea.</title>
        <authorList>
            <person name="Vandieken V."/>
            <person name="Marshall I.P."/>
            <person name="Niemann H."/>
            <person name="Engelen B."/>
            <person name="Cypionka H."/>
        </authorList>
    </citation>
    <scope>NUCLEOTIDE SEQUENCE [LARGE SCALE GENOMIC DNA]</scope>
    <source>
        <strain evidence="1 2">59.16B</strain>
    </source>
</reference>
<evidence type="ECO:0000313" key="1">
    <source>
        <dbReference type="EMBL" id="PKQ63778.1"/>
    </source>
</evidence>
<organism evidence="1 2">
    <name type="scientific">Labilibaculum filiforme</name>
    <dbReference type="NCBI Taxonomy" id="1940526"/>
    <lineage>
        <taxon>Bacteria</taxon>
        <taxon>Pseudomonadati</taxon>
        <taxon>Bacteroidota</taxon>
        <taxon>Bacteroidia</taxon>
        <taxon>Marinilabiliales</taxon>
        <taxon>Marinifilaceae</taxon>
        <taxon>Labilibaculum</taxon>
    </lineage>
</organism>
<dbReference type="AlphaFoldDB" id="A0A2N3I0C8"/>
<accession>A0A2N3I0C8</accession>
<name>A0A2N3I0C8_9BACT</name>
<gene>
    <name evidence="1" type="ORF">BZG02_07045</name>
</gene>
<evidence type="ECO:0000313" key="2">
    <source>
        <dbReference type="Proteomes" id="UP000233535"/>
    </source>
</evidence>
<dbReference type="OrthoDB" id="8235971at2"/>